<dbReference type="InterPro" id="IPR023198">
    <property type="entry name" value="PGP-like_dom2"/>
</dbReference>
<dbReference type="GO" id="GO:0050308">
    <property type="term" value="F:sugar-phosphatase activity"/>
    <property type="evidence" value="ECO:0007669"/>
    <property type="project" value="TreeGrafter"/>
</dbReference>
<dbReference type="AlphaFoldDB" id="A0A8E1QZ32"/>
<proteinExistence type="predicted"/>
<dbReference type="Gene3D" id="1.10.150.240">
    <property type="entry name" value="Putative phosphatase, domain 2"/>
    <property type="match status" value="1"/>
</dbReference>
<dbReference type="InterPro" id="IPR051806">
    <property type="entry name" value="HAD-like_SPP"/>
</dbReference>
<dbReference type="SFLD" id="SFLDG01135">
    <property type="entry name" value="C1.5.6:_HAD__Beta-PGM__Phospha"/>
    <property type="match status" value="1"/>
</dbReference>
<organism evidence="1 2">
    <name type="scientific">Xylanibacter rarus</name>
    <dbReference type="NCBI Taxonomy" id="1676614"/>
    <lineage>
        <taxon>Bacteria</taxon>
        <taxon>Pseudomonadati</taxon>
        <taxon>Bacteroidota</taxon>
        <taxon>Bacteroidia</taxon>
        <taxon>Bacteroidales</taxon>
        <taxon>Prevotellaceae</taxon>
        <taxon>Xylanibacter</taxon>
    </lineage>
</organism>
<dbReference type="SFLD" id="SFLDG01129">
    <property type="entry name" value="C1.5:_HAD__Beta-PGM__Phosphata"/>
    <property type="match status" value="1"/>
</dbReference>
<dbReference type="SFLD" id="SFLDS00003">
    <property type="entry name" value="Haloacid_Dehalogenase"/>
    <property type="match status" value="1"/>
</dbReference>
<dbReference type="PANTHER" id="PTHR43481">
    <property type="entry name" value="FRUCTOSE-1-PHOSPHATE PHOSPHATASE"/>
    <property type="match status" value="1"/>
</dbReference>
<dbReference type="SUPFAM" id="SSF56784">
    <property type="entry name" value="HAD-like"/>
    <property type="match status" value="1"/>
</dbReference>
<name>A0A8E1QZ32_9BACT</name>
<dbReference type="OrthoDB" id="9797743at2"/>
<keyword evidence="2" id="KW-1185">Reference proteome</keyword>
<protein>
    <submittedName>
        <fullName evidence="1">Beta-phosphoglucomutase</fullName>
    </submittedName>
</protein>
<dbReference type="InterPro" id="IPR023214">
    <property type="entry name" value="HAD_sf"/>
</dbReference>
<evidence type="ECO:0000313" key="1">
    <source>
        <dbReference type="EMBL" id="KOO68381.1"/>
    </source>
</evidence>
<gene>
    <name evidence="1" type="ORF">ACU52_08405</name>
</gene>
<dbReference type="InterPro" id="IPR036412">
    <property type="entry name" value="HAD-like_sf"/>
</dbReference>
<dbReference type="Proteomes" id="UP000036951">
    <property type="component" value="Unassembled WGS sequence"/>
</dbReference>
<sequence>MFEKEIKQYLERHGFEAFKPKAVLFDMDGVLYNSMPFHAVSWHKSMERFGLNISPEEAYQYEGMRGVETIKLLAKRQWNKELTDEEAANMYEEKSNEFRKCPKAEKMDGVEELMRKIKTDGLKIVVVTGSGQRSLLEKLESEFNGLIHHELIISSFDVKHGKPNPEPYLCGLKKAGVMPWEAIVVENAPQGVRAGVAANVFTVAVNTGPLPQKMLADEGANLIFESMPSFRDSWDLLSENWKNR</sequence>
<dbReference type="PANTHER" id="PTHR43481:SF4">
    <property type="entry name" value="GLYCEROL-1-PHOSPHATE PHOSPHOHYDROLASE 1-RELATED"/>
    <property type="match status" value="1"/>
</dbReference>
<evidence type="ECO:0000313" key="2">
    <source>
        <dbReference type="Proteomes" id="UP000036951"/>
    </source>
</evidence>
<reference evidence="1 2" key="1">
    <citation type="submission" date="2015-06" db="EMBL/GenBank/DDBJ databases">
        <title>Prevotella sp. 109, sp. nov., a novel member of the family Prevotellaceae isolated from human faeces.</title>
        <authorList>
            <person name="Shkoporov A.N."/>
            <person name="Chaplin A.V."/>
            <person name="Kafarskaia L.I."/>
            <person name="Efimov B.A."/>
        </authorList>
    </citation>
    <scope>NUCLEOTIDE SEQUENCE [LARGE SCALE GENOMIC DNA]</scope>
    <source>
        <strain evidence="1 2">109</strain>
    </source>
</reference>
<dbReference type="InterPro" id="IPR041492">
    <property type="entry name" value="HAD_2"/>
</dbReference>
<dbReference type="Gene3D" id="3.40.50.1000">
    <property type="entry name" value="HAD superfamily/HAD-like"/>
    <property type="match status" value="1"/>
</dbReference>
<dbReference type="RefSeq" id="WP_053398471.1">
    <property type="nucleotide sequence ID" value="NZ_LFQU01000014.1"/>
</dbReference>
<accession>A0A8E1QZ32</accession>
<dbReference type="Pfam" id="PF13419">
    <property type="entry name" value="HAD_2"/>
    <property type="match status" value="1"/>
</dbReference>
<dbReference type="NCBIfam" id="TIGR01509">
    <property type="entry name" value="HAD-SF-IA-v3"/>
    <property type="match status" value="1"/>
</dbReference>
<dbReference type="InterPro" id="IPR006439">
    <property type="entry name" value="HAD-SF_hydro_IA"/>
</dbReference>
<comment type="caution">
    <text evidence="1">The sequence shown here is derived from an EMBL/GenBank/DDBJ whole genome shotgun (WGS) entry which is preliminary data.</text>
</comment>
<dbReference type="EMBL" id="LFQU01000014">
    <property type="protein sequence ID" value="KOO68381.1"/>
    <property type="molecule type" value="Genomic_DNA"/>
</dbReference>